<gene>
    <name evidence="1" type="ORF">GGE12_006845</name>
</gene>
<dbReference type="AlphaFoldDB" id="A0A7W6RV60"/>
<name>A0A7W6RV60_9HYPH</name>
<protein>
    <submittedName>
        <fullName evidence="1">Uncharacterized protein</fullName>
    </submittedName>
</protein>
<dbReference type="EMBL" id="JACIGM010000023">
    <property type="protein sequence ID" value="MBB4279032.1"/>
    <property type="molecule type" value="Genomic_DNA"/>
</dbReference>
<comment type="caution">
    <text evidence="1">The sequence shown here is derived from an EMBL/GenBank/DDBJ whole genome shotgun (WGS) entry which is preliminary data.</text>
</comment>
<reference evidence="1 2" key="1">
    <citation type="submission" date="2020-08" db="EMBL/GenBank/DDBJ databases">
        <title>Genomic Encyclopedia of Type Strains, Phase IV (KMG-V): Genome sequencing to study the core and pangenomes of soil and plant-associated prokaryotes.</title>
        <authorList>
            <person name="Whitman W."/>
        </authorList>
    </citation>
    <scope>NUCLEOTIDE SEQUENCE [LARGE SCALE GENOMIC DNA]</scope>
    <source>
        <strain evidence="1 2">SEMIA 402</strain>
    </source>
</reference>
<evidence type="ECO:0000313" key="2">
    <source>
        <dbReference type="Proteomes" id="UP000533641"/>
    </source>
</evidence>
<accession>A0A7W6RV60</accession>
<dbReference type="Proteomes" id="UP000533641">
    <property type="component" value="Unassembled WGS sequence"/>
</dbReference>
<evidence type="ECO:0000313" key="1">
    <source>
        <dbReference type="EMBL" id="MBB4279032.1"/>
    </source>
</evidence>
<proteinExistence type="predicted"/>
<sequence>MQPLAKSGALQVVKASPEGYRWLDYLAGYGS</sequence>
<organism evidence="1 2">
    <name type="scientific">Rhizobium mongolense</name>
    <dbReference type="NCBI Taxonomy" id="57676"/>
    <lineage>
        <taxon>Bacteria</taxon>
        <taxon>Pseudomonadati</taxon>
        <taxon>Pseudomonadota</taxon>
        <taxon>Alphaproteobacteria</taxon>
        <taxon>Hyphomicrobiales</taxon>
        <taxon>Rhizobiaceae</taxon>
        <taxon>Rhizobium/Agrobacterium group</taxon>
        <taxon>Rhizobium</taxon>
    </lineage>
</organism>